<dbReference type="Pfam" id="PF02392">
    <property type="entry name" value="Ycf4"/>
    <property type="match status" value="1"/>
</dbReference>
<keyword evidence="6 10" id="KW-1133">Transmembrane helix</keyword>
<protein>
    <recommendedName>
        <fullName evidence="3 10">Photosystem I assembly protein Ycf4</fullName>
    </recommendedName>
</protein>
<evidence type="ECO:0000256" key="5">
    <source>
        <dbReference type="ARBA" id="ARBA00022692"/>
    </source>
</evidence>
<keyword evidence="7 10" id="KW-0793">Thylakoid</keyword>
<dbReference type="PANTHER" id="PTHR33288:SF4">
    <property type="entry name" value="PHOTOSYSTEM I ASSEMBLY PROTEIN YCF4"/>
    <property type="match status" value="1"/>
</dbReference>
<dbReference type="NCBIfam" id="NF002712">
    <property type="entry name" value="PRK02542.1"/>
    <property type="match status" value="1"/>
</dbReference>
<evidence type="ECO:0000256" key="6">
    <source>
        <dbReference type="ARBA" id="ARBA00022989"/>
    </source>
</evidence>
<evidence type="ECO:0000256" key="1">
    <source>
        <dbReference type="ARBA" id="ARBA00002862"/>
    </source>
</evidence>
<gene>
    <name evidence="10 11" type="primary">ycf4</name>
</gene>
<keyword evidence="11" id="KW-0150">Chloroplast</keyword>
<keyword evidence="5 10" id="KW-0812">Transmembrane</keyword>
<evidence type="ECO:0000256" key="2">
    <source>
        <dbReference type="ARBA" id="ARBA00008198"/>
    </source>
</evidence>
<comment type="subcellular location">
    <subcellularLocation>
        <location evidence="9">Plastid thylakoid membrane</location>
        <topology evidence="9">Multi-pass membrane protein</topology>
    </subcellularLocation>
    <subcellularLocation>
        <location evidence="10">Plastid</location>
        <location evidence="10">Chloroplast thylakoid membrane</location>
        <topology evidence="10">Multi-pass membrane protein</topology>
    </subcellularLocation>
</comment>
<reference evidence="11" key="1">
    <citation type="submission" date="2019-10" db="EMBL/GenBank/DDBJ databases">
        <title>Construction of genomic marker sets based on the chloroplast genome of a green alga, Ulva pertusa (=Ulva australis), leading to simple detection of Ulva species (=Ulva australis), which lead to simple detection of the Ulva species.</title>
        <authorList>
            <person name="Mitsuhashi C."/>
            <person name="Teramura H."/>
            <person name="Shimada H."/>
        </authorList>
    </citation>
    <scope>NUCLEOTIDE SEQUENCE</scope>
</reference>
<dbReference type="GO" id="GO:0015979">
    <property type="term" value="P:photosynthesis"/>
    <property type="evidence" value="ECO:0007669"/>
    <property type="project" value="UniProtKB-UniRule"/>
</dbReference>
<dbReference type="GO" id="GO:0009535">
    <property type="term" value="C:chloroplast thylakoid membrane"/>
    <property type="evidence" value="ECO:0007669"/>
    <property type="project" value="UniProtKB-SubCell"/>
</dbReference>
<evidence type="ECO:0000256" key="7">
    <source>
        <dbReference type="ARBA" id="ARBA00023078"/>
    </source>
</evidence>
<accession>A0A6J4B7G2</accession>
<geneLocation type="chloroplast" evidence="11"/>
<evidence type="ECO:0000256" key="8">
    <source>
        <dbReference type="ARBA" id="ARBA00023136"/>
    </source>
</evidence>
<keyword evidence="8 10" id="KW-0472">Membrane</keyword>
<sequence>MEKNLIPRYVVVGSKKTSNYIWAIICAIGGINFLLTGLSSYLNSNLLPIIHANNIIFFPQGLVMCFYGLLGIIFSCYLGLTILWSVGGGFNIFDKQNGIVRIFRWGFPGKNRRIDLTYPIDEVTAIRLELKDGLNPRRTIYLCVKGQRQIPLTRVGQPMTLEEIEILAAELAQFLQKDLV</sequence>
<dbReference type="AlphaFoldDB" id="A0A6J4B7G2"/>
<proteinExistence type="inferred from homology"/>
<keyword evidence="11" id="KW-0934">Plastid</keyword>
<keyword evidence="4 10" id="KW-0602">Photosynthesis</keyword>
<evidence type="ECO:0000256" key="10">
    <source>
        <dbReference type="HAMAP-Rule" id="MF_00437"/>
    </source>
</evidence>
<dbReference type="InterPro" id="IPR003359">
    <property type="entry name" value="PSI_Ycf4_assembly"/>
</dbReference>
<dbReference type="GO" id="GO:0009522">
    <property type="term" value="C:photosystem I"/>
    <property type="evidence" value="ECO:0007669"/>
    <property type="project" value="InterPro"/>
</dbReference>
<organism evidence="11">
    <name type="scientific">Ulva australis</name>
    <dbReference type="NCBI Taxonomy" id="111616"/>
    <lineage>
        <taxon>Eukaryota</taxon>
        <taxon>Viridiplantae</taxon>
        <taxon>Chlorophyta</taxon>
        <taxon>core chlorophytes</taxon>
        <taxon>Ulvophyceae</taxon>
        <taxon>OUU clade</taxon>
        <taxon>Ulvales</taxon>
        <taxon>Ulvaceae</taxon>
        <taxon>Ulva</taxon>
    </lineage>
</organism>
<feature type="transmembrane region" description="Helical" evidence="10">
    <location>
        <begin position="20"/>
        <end position="41"/>
    </location>
</feature>
<feature type="transmembrane region" description="Helical" evidence="10">
    <location>
        <begin position="61"/>
        <end position="86"/>
    </location>
</feature>
<name>A0A6J4B7G2_9CHLO</name>
<dbReference type="EMBL" id="LC507117">
    <property type="protein sequence ID" value="BBO58669.1"/>
    <property type="molecule type" value="Genomic_DNA"/>
</dbReference>
<dbReference type="HAMAP" id="MF_00437">
    <property type="entry name" value="Ycf4"/>
    <property type="match status" value="1"/>
</dbReference>
<evidence type="ECO:0000256" key="4">
    <source>
        <dbReference type="ARBA" id="ARBA00022531"/>
    </source>
</evidence>
<comment type="function">
    <text evidence="1 10">Seems to be required for the assembly of the photosystem I complex.</text>
</comment>
<evidence type="ECO:0000256" key="3">
    <source>
        <dbReference type="ARBA" id="ARBA00015395"/>
    </source>
</evidence>
<dbReference type="PANTHER" id="PTHR33288">
    <property type="match status" value="1"/>
</dbReference>
<evidence type="ECO:0000256" key="9">
    <source>
        <dbReference type="ARBA" id="ARBA00046286"/>
    </source>
</evidence>
<comment type="similarity">
    <text evidence="2 10">Belongs to the Ycf4 family.</text>
</comment>
<evidence type="ECO:0000313" key="11">
    <source>
        <dbReference type="EMBL" id="BBO58669.1"/>
    </source>
</evidence>